<dbReference type="GO" id="GO:0008061">
    <property type="term" value="F:chitin binding"/>
    <property type="evidence" value="ECO:0007669"/>
    <property type="project" value="UniProtKB-UniRule"/>
</dbReference>
<evidence type="ECO:0000313" key="8">
    <source>
        <dbReference type="EMBL" id="EPQ28787.1"/>
    </source>
</evidence>
<dbReference type="InterPro" id="IPR050546">
    <property type="entry name" value="Glycosyl_Hydrlase_16"/>
</dbReference>
<name>A0A061H7A3_9BASI</name>
<keyword evidence="4" id="KW-1015">Disulfide bond</keyword>
<dbReference type="GO" id="GO:0009277">
    <property type="term" value="C:fungal-type cell wall"/>
    <property type="evidence" value="ECO:0007669"/>
    <property type="project" value="TreeGrafter"/>
</dbReference>
<feature type="domain" description="Chitin-binding type-1" evidence="6">
    <location>
        <begin position="28"/>
        <end position="74"/>
    </location>
</feature>
<dbReference type="Proteomes" id="UP000053664">
    <property type="component" value="Unassembled WGS sequence"/>
</dbReference>
<evidence type="ECO:0000259" key="6">
    <source>
        <dbReference type="PROSITE" id="PS50941"/>
    </source>
</evidence>
<dbReference type="GeneID" id="19317698"/>
<dbReference type="PROSITE" id="PS51762">
    <property type="entry name" value="GH16_2"/>
    <property type="match status" value="1"/>
</dbReference>
<dbReference type="EMBL" id="KE361633">
    <property type="protein sequence ID" value="EPQ28787.1"/>
    <property type="molecule type" value="Genomic_DNA"/>
</dbReference>
<sequence>MTPTTTTRYRLLLSVVLLGLALLSQVGAQSCSAANKCGAAAPCCSEFAYCGTTSAHCLGGCNPDSSFSPSSCRPMPRCEAQYIDFTASKRPFVALGSFNGDPNQAQMTLDSGTAVAGKTGVSLRLTKDGPAAGGTRLSTTRYWYYGKATVVMRHQAAAGVVATFISMSNSKDEVDWEFTTSSGQDAETNYFWHGFGDYTHGRTIAPTSLPNAATFDRSNFHSYSLDWSPNRLQWSIDGVVVRTVYRKHTLDAATGVYRFPSTPARLQVSIWGAGTDAYPAGTRDWAGGYIDWSQANANTKAFSNIVKSIEITCNEPQDVLGKPAYIYSAKQMDAATGQRKILGTVKSTLL</sequence>
<dbReference type="SUPFAM" id="SSF49899">
    <property type="entry name" value="Concanavalin A-like lectins/glucanases"/>
    <property type="match status" value="1"/>
</dbReference>
<feature type="disulfide bond" evidence="4">
    <location>
        <begin position="43"/>
        <end position="57"/>
    </location>
</feature>
<dbReference type="GO" id="GO:0004553">
    <property type="term" value="F:hydrolase activity, hydrolyzing O-glycosyl compounds"/>
    <property type="evidence" value="ECO:0007669"/>
    <property type="project" value="InterPro"/>
</dbReference>
<dbReference type="InterPro" id="IPR001002">
    <property type="entry name" value="Chitin-bd_1"/>
</dbReference>
<evidence type="ECO:0000256" key="2">
    <source>
        <dbReference type="ARBA" id="ARBA00022801"/>
    </source>
</evidence>
<feature type="domain" description="GH16" evidence="7">
    <location>
        <begin position="68"/>
        <end position="301"/>
    </location>
</feature>
<keyword evidence="3" id="KW-0326">Glycosidase</keyword>
<evidence type="ECO:0000259" key="7">
    <source>
        <dbReference type="PROSITE" id="PS51762"/>
    </source>
</evidence>
<organism evidence="8 9">
    <name type="scientific">Pseudozyma flocculosa PF-1</name>
    <dbReference type="NCBI Taxonomy" id="1277687"/>
    <lineage>
        <taxon>Eukaryota</taxon>
        <taxon>Fungi</taxon>
        <taxon>Dikarya</taxon>
        <taxon>Basidiomycota</taxon>
        <taxon>Ustilaginomycotina</taxon>
        <taxon>Ustilaginomycetes</taxon>
        <taxon>Ustilaginales</taxon>
        <taxon>Ustilaginaceae</taxon>
        <taxon>Pseudozyma</taxon>
    </lineage>
</organism>
<dbReference type="InterPro" id="IPR013320">
    <property type="entry name" value="ConA-like_dom_sf"/>
</dbReference>
<dbReference type="eggNOG" id="ENOG502QVQI">
    <property type="taxonomic scope" value="Eukaryota"/>
</dbReference>
<proteinExistence type="predicted"/>
<evidence type="ECO:0000256" key="3">
    <source>
        <dbReference type="ARBA" id="ARBA00023295"/>
    </source>
</evidence>
<keyword evidence="1 5" id="KW-0732">Signal</keyword>
<evidence type="ECO:0000256" key="1">
    <source>
        <dbReference type="ARBA" id="ARBA00022729"/>
    </source>
</evidence>
<feature type="chain" id="PRO_5001603996" description="GH16 domain-containing protein" evidence="5">
    <location>
        <begin position="29"/>
        <end position="350"/>
    </location>
</feature>
<feature type="signal peptide" evidence="5">
    <location>
        <begin position="1"/>
        <end position="28"/>
    </location>
</feature>
<dbReference type="PANTHER" id="PTHR10963">
    <property type="entry name" value="GLYCOSYL HYDROLASE-RELATED"/>
    <property type="match status" value="1"/>
</dbReference>
<dbReference type="AlphaFoldDB" id="A0A061H7A3"/>
<dbReference type="GO" id="GO:0031505">
    <property type="term" value="P:fungal-type cell wall organization"/>
    <property type="evidence" value="ECO:0007669"/>
    <property type="project" value="TreeGrafter"/>
</dbReference>
<dbReference type="Gene3D" id="2.60.120.200">
    <property type="match status" value="1"/>
</dbReference>
<reference evidence="8 9" key="1">
    <citation type="journal article" date="2013" name="Plant Cell">
        <title>The transition from a phytopathogenic smut ancestor to an anamorphic biocontrol agent deciphered by comparative whole-genome analysis.</title>
        <authorList>
            <person name="Lefebvre F."/>
            <person name="Joly D.L."/>
            <person name="Labbe C."/>
            <person name="Teichmann B."/>
            <person name="Linning R."/>
            <person name="Belzile F."/>
            <person name="Bakkeren G."/>
            <person name="Belanger R.R."/>
        </authorList>
    </citation>
    <scope>NUCLEOTIDE SEQUENCE [LARGE SCALE GENOMIC DNA]</scope>
    <source>
        <strain evidence="8 9">PF-1</strain>
    </source>
</reference>
<dbReference type="GO" id="GO:0005975">
    <property type="term" value="P:carbohydrate metabolic process"/>
    <property type="evidence" value="ECO:0007669"/>
    <property type="project" value="InterPro"/>
</dbReference>
<accession>A0A061H7A3</accession>
<keyword evidence="4" id="KW-0147">Chitin-binding</keyword>
<dbReference type="HOGENOM" id="CLU_040459_1_0_1"/>
<dbReference type="RefSeq" id="XP_007879300.1">
    <property type="nucleotide sequence ID" value="XM_007881109.1"/>
</dbReference>
<dbReference type="PROSITE" id="PS50941">
    <property type="entry name" value="CHIT_BIND_I_2"/>
    <property type="match status" value="1"/>
</dbReference>
<evidence type="ECO:0000256" key="5">
    <source>
        <dbReference type="SAM" id="SignalP"/>
    </source>
</evidence>
<comment type="caution">
    <text evidence="4">Lacks conserved residue(s) required for the propagation of feature annotation.</text>
</comment>
<keyword evidence="2" id="KW-0378">Hydrolase</keyword>
<dbReference type="Pfam" id="PF00722">
    <property type="entry name" value="Glyco_hydro_16"/>
    <property type="match status" value="1"/>
</dbReference>
<evidence type="ECO:0008006" key="10">
    <source>
        <dbReference type="Google" id="ProtNLM"/>
    </source>
</evidence>
<evidence type="ECO:0000256" key="4">
    <source>
        <dbReference type="PROSITE-ProRule" id="PRU00261"/>
    </source>
</evidence>
<gene>
    <name evidence="8" type="ORF">PFL1_03590</name>
</gene>
<evidence type="ECO:0000313" key="9">
    <source>
        <dbReference type="Proteomes" id="UP000053664"/>
    </source>
</evidence>
<dbReference type="KEGG" id="pfp:PFL1_03590"/>
<dbReference type="GO" id="GO:0016757">
    <property type="term" value="F:glycosyltransferase activity"/>
    <property type="evidence" value="ECO:0007669"/>
    <property type="project" value="TreeGrafter"/>
</dbReference>
<dbReference type="InterPro" id="IPR000757">
    <property type="entry name" value="Beta-glucanase-like"/>
</dbReference>
<protein>
    <recommendedName>
        <fullName evidence="10">GH16 domain-containing protein</fullName>
    </recommendedName>
</protein>
<dbReference type="OrthoDB" id="4781at2759"/>
<dbReference type="PANTHER" id="PTHR10963:SF22">
    <property type="entry name" value="GLYCOSIDASE CRH2-RELATED"/>
    <property type="match status" value="1"/>
</dbReference>